<protein>
    <submittedName>
        <fullName evidence="2">Uncharacterized protein</fullName>
    </submittedName>
</protein>
<feature type="compositionally biased region" description="Polar residues" evidence="1">
    <location>
        <begin position="971"/>
        <end position="986"/>
    </location>
</feature>
<dbReference type="PANTHER" id="PTHR23053:SF0">
    <property type="entry name" value="HYDROCEPHALUS-INDUCING PROTEIN HOMOLOG"/>
    <property type="match status" value="1"/>
</dbReference>
<accession>A0ABD0M2A6</accession>
<dbReference type="EMBL" id="JACVVK020000009">
    <property type="protein sequence ID" value="KAK7505680.1"/>
    <property type="molecule type" value="Genomic_DNA"/>
</dbReference>
<reference evidence="2 3" key="1">
    <citation type="journal article" date="2023" name="Sci. Data">
        <title>Genome assembly of the Korean intertidal mud-creeper Batillaria attramentaria.</title>
        <authorList>
            <person name="Patra A.K."/>
            <person name="Ho P.T."/>
            <person name="Jun S."/>
            <person name="Lee S.J."/>
            <person name="Kim Y."/>
            <person name="Won Y.J."/>
        </authorList>
    </citation>
    <scope>NUCLEOTIDE SEQUENCE [LARGE SCALE GENOMIC DNA]</scope>
    <source>
        <strain evidence="2">Wonlab-2016</strain>
    </source>
</reference>
<evidence type="ECO:0000313" key="3">
    <source>
        <dbReference type="Proteomes" id="UP001519460"/>
    </source>
</evidence>
<dbReference type="PANTHER" id="PTHR23053">
    <property type="entry name" value="DLEC1 DELETED IN LUNG AND ESOPHAGEAL CANCER 1"/>
    <property type="match status" value="1"/>
</dbReference>
<proteinExistence type="predicted"/>
<feature type="compositionally biased region" description="Basic residues" evidence="1">
    <location>
        <begin position="321"/>
        <end position="333"/>
    </location>
</feature>
<comment type="caution">
    <text evidence="2">The sequence shown here is derived from an EMBL/GenBank/DDBJ whole genome shotgun (WGS) entry which is preliminary data.</text>
</comment>
<feature type="region of interest" description="Disordered" evidence="1">
    <location>
        <begin position="37"/>
        <end position="67"/>
    </location>
</feature>
<feature type="region of interest" description="Disordered" evidence="1">
    <location>
        <begin position="100"/>
        <end position="186"/>
    </location>
</feature>
<evidence type="ECO:0000313" key="2">
    <source>
        <dbReference type="EMBL" id="KAK7505680.1"/>
    </source>
</evidence>
<feature type="region of interest" description="Disordered" evidence="1">
    <location>
        <begin position="263"/>
        <end position="365"/>
    </location>
</feature>
<feature type="compositionally biased region" description="Basic and acidic residues" evidence="1">
    <location>
        <begin position="306"/>
        <end position="320"/>
    </location>
</feature>
<dbReference type="Gene3D" id="2.60.40.10">
    <property type="entry name" value="Immunoglobulins"/>
    <property type="match status" value="4"/>
</dbReference>
<organism evidence="2 3">
    <name type="scientific">Batillaria attramentaria</name>
    <dbReference type="NCBI Taxonomy" id="370345"/>
    <lineage>
        <taxon>Eukaryota</taxon>
        <taxon>Metazoa</taxon>
        <taxon>Spiralia</taxon>
        <taxon>Lophotrochozoa</taxon>
        <taxon>Mollusca</taxon>
        <taxon>Gastropoda</taxon>
        <taxon>Caenogastropoda</taxon>
        <taxon>Sorbeoconcha</taxon>
        <taxon>Cerithioidea</taxon>
        <taxon>Batillariidae</taxon>
        <taxon>Batillaria</taxon>
    </lineage>
</organism>
<dbReference type="InterPro" id="IPR033305">
    <property type="entry name" value="Hydin-like"/>
</dbReference>
<gene>
    <name evidence="2" type="ORF">BaRGS_00002951</name>
</gene>
<feature type="compositionally biased region" description="Basic and acidic residues" evidence="1">
    <location>
        <begin position="273"/>
        <end position="299"/>
    </location>
</feature>
<evidence type="ECO:0000256" key="1">
    <source>
        <dbReference type="SAM" id="MobiDB-lite"/>
    </source>
</evidence>
<feature type="compositionally biased region" description="Polar residues" evidence="1">
    <location>
        <begin position="950"/>
        <end position="963"/>
    </location>
</feature>
<feature type="region of interest" description="Disordered" evidence="1">
    <location>
        <begin position="828"/>
        <end position="869"/>
    </location>
</feature>
<feature type="compositionally biased region" description="Polar residues" evidence="1">
    <location>
        <begin position="925"/>
        <end position="943"/>
    </location>
</feature>
<sequence>MHSVCVCVFCPVMSAVSRSTLPEQQTNSTCNIKLKTPLKKKGKDVKKDGKGLKEGDSQSGEELTRDPMKEAEIFLMQRFRTFEHAQKDISDLLEMWDRTTLQIRRPPTPSEKSEEEPGKDHPPSGKKGKGKEIVSFGGKVTKQVAAKTSSENRLTKIHTSHAAATEDGAYGDLDGTESGEKKDEDHYGVPHIVVDCAERNVPAWQRIFNTGRLPSIEDVLDGLGMGPHGPPIPPPASFAVVPYPVKRRPPPVSEFGGRYIFVASSPDDPNVVVEDKSKEVEEEEKSVTPDKFGKEDHTPTRGGKGKAADKASKTGADSRERKRSADRKTKQARRNSMQVPSPPPGAVTPVSDGDNQSTTGEGLALTEPKTPKLNVFRWMIPAYGETILRLRFQSDELGQFDQTLNFEITGTRRRYQLFCRGICAFPTISKEPRIVFPSRKKVRKLDEIVHKKYKEGKYPENMETFTILNTSPLDADISFCFLTDSKGETFLLEPPSAVLKPNESTQITVWAYPKGPGRYEDAVVCCIRENPEPVVFKIACDGFRPELELDKKQLHFDKVLLHRKDTKTLYLRNSTHLPVAWRLSGLENLGEDFTVAADSGVVEPLSEYPLQAYFRAMKPVQTNKRMIRLEISDVDNIMGVVHTEPIQVIAEAYDVALDMSFPKGTDGGLDFGTIRVNEERKETCTLKNKGKYEISFNFVMENTDNTNPDISSLFSIIPAKASLSPLDRPTQVQVIFRSTREVHVRDQPVFKCHVVEPNIGDGGEVIASIPIKVSVKSVFSKFNVLPTNDINFGSLLVNSKKTRTFVIENKGEYDFKYTIGKMVKEAISQPNIRQQRPALKGEKQDGSSSGRSVARPKKADSVSGSEDSITSLWGCAPKIEVDEAVDQEDSSSKANKKLHSASRKVNAMQSLKPAHGIRGLLKSPSRATVVQHNPSKSLASPSRATRGLHHSSQAVSHSLQSPSRAGRALISPSQVMGKASSSNVSRSLHKPAPSAMRRSRAAGGISTATKGQDGLMQIAEDEEW</sequence>
<dbReference type="Proteomes" id="UP001519460">
    <property type="component" value="Unassembled WGS sequence"/>
</dbReference>
<keyword evidence="3" id="KW-1185">Reference proteome</keyword>
<feature type="compositionally biased region" description="Basic and acidic residues" evidence="1">
    <location>
        <begin position="45"/>
        <end position="67"/>
    </location>
</feature>
<feature type="region of interest" description="Disordered" evidence="1">
    <location>
        <begin position="884"/>
        <end position="1024"/>
    </location>
</feature>
<feature type="compositionally biased region" description="Basic and acidic residues" evidence="1">
    <location>
        <begin position="111"/>
        <end position="123"/>
    </location>
</feature>
<dbReference type="InterPro" id="IPR013783">
    <property type="entry name" value="Ig-like_fold"/>
</dbReference>
<name>A0ABD0M2A6_9CAEN</name>
<dbReference type="AlphaFoldDB" id="A0ABD0M2A6"/>